<dbReference type="Proteomes" id="UP000251889">
    <property type="component" value="Unassembled WGS sequence"/>
</dbReference>
<reference evidence="1 2" key="1">
    <citation type="submission" date="2018-06" db="EMBL/GenBank/DDBJ databases">
        <title>Chryseolinea flavus sp. nov., a member of the phylum Bacteroidetes isolated from soil.</title>
        <authorList>
            <person name="Li Y."/>
            <person name="Wang J."/>
        </authorList>
    </citation>
    <scope>NUCLEOTIDE SEQUENCE [LARGE SCALE GENOMIC DNA]</scope>
    <source>
        <strain evidence="1 2">SDU1-6</strain>
    </source>
</reference>
<proteinExistence type="predicted"/>
<name>A0A364XX10_9BACT</name>
<evidence type="ECO:0000313" key="1">
    <source>
        <dbReference type="EMBL" id="RAV98733.1"/>
    </source>
</evidence>
<gene>
    <name evidence="1" type="ORF">DQQ10_22210</name>
</gene>
<keyword evidence="2" id="KW-1185">Reference proteome</keyword>
<protein>
    <submittedName>
        <fullName evidence="1">Uncharacterized protein</fullName>
    </submittedName>
</protein>
<evidence type="ECO:0000313" key="2">
    <source>
        <dbReference type="Proteomes" id="UP000251889"/>
    </source>
</evidence>
<accession>A0A364XX10</accession>
<organism evidence="1 2">
    <name type="scientific">Pseudochryseolinea flava</name>
    <dbReference type="NCBI Taxonomy" id="2059302"/>
    <lineage>
        <taxon>Bacteria</taxon>
        <taxon>Pseudomonadati</taxon>
        <taxon>Bacteroidota</taxon>
        <taxon>Cytophagia</taxon>
        <taxon>Cytophagales</taxon>
        <taxon>Fulvivirgaceae</taxon>
        <taxon>Pseudochryseolinea</taxon>
    </lineage>
</organism>
<dbReference type="AlphaFoldDB" id="A0A364XX10"/>
<sequence length="100" mass="11608">MQKIILAWLLLCFCWGCQTTQQGTTGAPVRARKKPAMVWLDKSPGTQKIRLFKRKDPKPKELNISAEQWDCPQDPNRKMVPSSVKKNIKRNKNIIQNEPY</sequence>
<dbReference type="EMBL" id="QMFY01000015">
    <property type="protein sequence ID" value="RAV98733.1"/>
    <property type="molecule type" value="Genomic_DNA"/>
</dbReference>
<comment type="caution">
    <text evidence="1">The sequence shown here is derived from an EMBL/GenBank/DDBJ whole genome shotgun (WGS) entry which is preliminary data.</text>
</comment>